<dbReference type="RefSeq" id="WP_285956496.1">
    <property type="nucleotide sequence ID" value="NZ_CP127225.1"/>
</dbReference>
<sequence>MPLNLPDLSAPAESEVSVRHKLPVDATRLSEALKYQVHVAIDYCHTLQPDDVLWIEVFGDVTVEGREQVEVKDYSGDLTDNHENLWKTLKNWLNDGFPHQDYASLVLLTTQGFGARASIQNWEDLDLDQRLAALEKIHQDAEKKYADRSASRNGDSADVSESKAKERKGKQEHIPEVLKFQRLVMAPGMREALKQVLAKVKLITDQPDLLGLIDQYKRRYLRAVLSHRQDEFLDDLFGFMTNAMKITQGWSFTSAQFSSKIAELTKRYMVGNIRFPRIDASKVGLEAQEIGLRERLYVRKLEEIGADNSIIGQATVDRLSAEKYIVELYKDGAISSEDVEEYSSNHLRLHCSSRLAMIGRIGPVLNHSERQTDSRTFYHKTCAQPVVGFGSYDFTPVAFRNGIYHMLADRDAVGSLADFQWRLWE</sequence>
<dbReference type="AlphaFoldDB" id="A0AAJ6KMM9"/>
<protein>
    <submittedName>
        <fullName evidence="2">Uncharacterized protein</fullName>
    </submittedName>
</protein>
<evidence type="ECO:0000256" key="1">
    <source>
        <dbReference type="SAM" id="MobiDB-lite"/>
    </source>
</evidence>
<feature type="compositionally biased region" description="Basic and acidic residues" evidence="1">
    <location>
        <begin position="160"/>
        <end position="172"/>
    </location>
</feature>
<evidence type="ECO:0000313" key="3">
    <source>
        <dbReference type="Proteomes" id="UP001228059"/>
    </source>
</evidence>
<name>A0AAJ6KMM9_9XANT</name>
<accession>A0AAJ6KMM9</accession>
<evidence type="ECO:0000313" key="2">
    <source>
        <dbReference type="EMBL" id="WIX05310.1"/>
    </source>
</evidence>
<dbReference type="EMBL" id="CP127225">
    <property type="protein sequence ID" value="WIX05310.1"/>
    <property type="molecule type" value="Genomic_DNA"/>
</dbReference>
<organism evidence="2 3">
    <name type="scientific">Xanthomonas oryzae pv. leersiae</name>
    <dbReference type="NCBI Taxonomy" id="3112258"/>
    <lineage>
        <taxon>Bacteria</taxon>
        <taxon>Pseudomonadati</taxon>
        <taxon>Pseudomonadota</taxon>
        <taxon>Gammaproteobacteria</taxon>
        <taxon>Lysobacterales</taxon>
        <taxon>Lysobacteraceae</taxon>
        <taxon>Xanthomonas</taxon>
    </lineage>
</organism>
<feature type="region of interest" description="Disordered" evidence="1">
    <location>
        <begin position="144"/>
        <end position="172"/>
    </location>
</feature>
<dbReference type="Proteomes" id="UP001228059">
    <property type="component" value="Chromosome"/>
</dbReference>
<gene>
    <name evidence="2" type="ORF">QN060_13695</name>
</gene>
<proteinExistence type="predicted"/>
<reference evidence="2 3" key="1">
    <citation type="submission" date="2023-05" db="EMBL/GenBank/DDBJ databases">
        <title>Complete Genome Resource of Xanthomonas oryzae pv. leersiae Strain YNJC Isolated From Plateau Japonica Rice in Southwest China.</title>
        <authorList>
            <person name="Aa X."/>
            <person name="Mei L."/>
            <person name="Liu P."/>
            <person name="Yang Y."/>
            <person name="Tang C."/>
            <person name="Zhang F."/>
            <person name="Dong C."/>
            <person name="Wang B."/>
            <person name="Chen X."/>
            <person name="Dai L."/>
        </authorList>
    </citation>
    <scope>NUCLEOTIDE SEQUENCE [LARGE SCALE GENOMIC DNA]</scope>
    <source>
        <strain evidence="2 3">YNJC</strain>
    </source>
</reference>